<dbReference type="GO" id="GO:0030177">
    <property type="term" value="P:positive regulation of Wnt signaling pathway"/>
    <property type="evidence" value="ECO:0007669"/>
    <property type="project" value="TreeGrafter"/>
</dbReference>
<dbReference type="GO" id="GO:0008270">
    <property type="term" value="F:zinc ion binding"/>
    <property type="evidence" value="ECO:0007669"/>
    <property type="project" value="UniProtKB-KW"/>
</dbReference>
<keyword evidence="6" id="KW-0863">Zinc-finger</keyword>
<feature type="domain" description="OTU" evidence="11">
    <location>
        <begin position="112"/>
        <end position="275"/>
    </location>
</feature>
<keyword evidence="10" id="KW-0862">Zinc</keyword>
<comment type="similarity">
    <text evidence="2">Belongs to the peptidase C64 family.</text>
</comment>
<evidence type="ECO:0000256" key="5">
    <source>
        <dbReference type="ARBA" id="ARBA00022723"/>
    </source>
</evidence>
<dbReference type="GO" id="GO:0004843">
    <property type="term" value="F:cysteine-type deubiquitinase activity"/>
    <property type="evidence" value="ECO:0007669"/>
    <property type="project" value="UniProtKB-EC"/>
</dbReference>
<evidence type="ECO:0000256" key="10">
    <source>
        <dbReference type="ARBA" id="ARBA00022833"/>
    </source>
</evidence>
<reference evidence="12" key="1">
    <citation type="submission" date="2011-06" db="EMBL/GenBank/DDBJ databases">
        <authorList>
            <person name="Holland J."/>
        </authorList>
    </citation>
    <scope>NUCLEOTIDE SEQUENCE</scope>
</reference>
<reference evidence="12" key="2">
    <citation type="submission" date="2012-08" db="EMBL/GenBank/DDBJ databases">
        <title>Sequencing and characterization of bryozoan immune genes.</title>
        <authorList>
            <person name="Holland J.W."/>
            <person name="Hartikainen H.L."/>
            <person name="Okamura B."/>
            <person name="Secombes C.J."/>
        </authorList>
    </citation>
    <scope>NUCLEOTIDE SEQUENCE</scope>
</reference>
<keyword evidence="9" id="KW-0788">Thiol protease</keyword>
<dbReference type="InterPro" id="IPR003323">
    <property type="entry name" value="OTU_dom"/>
</dbReference>
<dbReference type="PANTHER" id="PTHR13367">
    <property type="entry name" value="UBIQUITIN THIOESTERASE"/>
    <property type="match status" value="1"/>
</dbReference>
<dbReference type="EMBL" id="FR874133">
    <property type="protein sequence ID" value="CCC15147.1"/>
    <property type="molecule type" value="mRNA"/>
</dbReference>
<gene>
    <name evidence="12" type="primary">A20-like B</name>
</gene>
<dbReference type="GO" id="GO:0007010">
    <property type="term" value="P:cytoskeleton organization"/>
    <property type="evidence" value="ECO:0007669"/>
    <property type="project" value="TreeGrafter"/>
</dbReference>
<protein>
    <recommendedName>
        <fullName evidence="3">ubiquitinyl hydrolase 1</fullName>
        <ecNumber evidence="3">3.4.19.12</ecNumber>
    </recommendedName>
</protein>
<evidence type="ECO:0000313" key="12">
    <source>
        <dbReference type="EMBL" id="CCC15147.1"/>
    </source>
</evidence>
<dbReference type="EC" id="3.4.19.12" evidence="3"/>
<dbReference type="PROSITE" id="PS50802">
    <property type="entry name" value="OTU"/>
    <property type="match status" value="1"/>
</dbReference>
<evidence type="ECO:0000259" key="11">
    <source>
        <dbReference type="PROSITE" id="PS50802"/>
    </source>
</evidence>
<dbReference type="GO" id="GO:0070530">
    <property type="term" value="F:K63-linked polyubiquitin modification-dependent protein binding"/>
    <property type="evidence" value="ECO:0007669"/>
    <property type="project" value="TreeGrafter"/>
</dbReference>
<dbReference type="GO" id="GO:0035523">
    <property type="term" value="P:protein K29-linked deubiquitination"/>
    <property type="evidence" value="ECO:0007669"/>
    <property type="project" value="TreeGrafter"/>
</dbReference>
<keyword evidence="4" id="KW-0645">Protease</keyword>
<dbReference type="GO" id="GO:1990168">
    <property type="term" value="P:protein K33-linked deubiquitination"/>
    <property type="evidence" value="ECO:0007669"/>
    <property type="project" value="TreeGrafter"/>
</dbReference>
<evidence type="ECO:0000256" key="2">
    <source>
        <dbReference type="ARBA" id="ARBA00005865"/>
    </source>
</evidence>
<evidence type="ECO:0000256" key="3">
    <source>
        <dbReference type="ARBA" id="ARBA00012759"/>
    </source>
</evidence>
<evidence type="ECO:0000256" key="1">
    <source>
        <dbReference type="ARBA" id="ARBA00000707"/>
    </source>
</evidence>
<keyword evidence="7" id="KW-0833">Ubl conjugation pathway</keyword>
<evidence type="ECO:0000256" key="4">
    <source>
        <dbReference type="ARBA" id="ARBA00022670"/>
    </source>
</evidence>
<keyword evidence="8" id="KW-0378">Hydrolase</keyword>
<evidence type="ECO:0000256" key="7">
    <source>
        <dbReference type="ARBA" id="ARBA00022786"/>
    </source>
</evidence>
<dbReference type="GO" id="GO:0005737">
    <property type="term" value="C:cytoplasm"/>
    <property type="evidence" value="ECO:0007669"/>
    <property type="project" value="TreeGrafter"/>
</dbReference>
<dbReference type="GO" id="GO:0016477">
    <property type="term" value="P:cell migration"/>
    <property type="evidence" value="ECO:0007669"/>
    <property type="project" value="TreeGrafter"/>
</dbReference>
<dbReference type="Pfam" id="PF02338">
    <property type="entry name" value="OTU"/>
    <property type="match status" value="1"/>
</dbReference>
<keyword evidence="5" id="KW-0479">Metal-binding</keyword>
<evidence type="ECO:0000256" key="6">
    <source>
        <dbReference type="ARBA" id="ARBA00022771"/>
    </source>
</evidence>
<dbReference type="InterPro" id="IPR051346">
    <property type="entry name" value="OTU_Deubiquitinase"/>
</dbReference>
<proteinExistence type="evidence at transcript level"/>
<evidence type="ECO:0000256" key="8">
    <source>
        <dbReference type="ARBA" id="ARBA00022801"/>
    </source>
</evidence>
<sequence>MNRNHNQPATAGLYDYVMRHIADSSRPPTLDGVLGYSYRPTKDDYETLGQTDTPWFNEIGTYCGKDGKSAYSFRQARALSETLFQTSYRSAATQDPLRSNEVVNWFKTVCSLRPVDVKGDGNCLVHAVSMYQWGVMDHEYKLRKLLQNTTTTQREEIRPRWMISQSTSEFGSVNRSYEKLLDEWDELERAALAPTEPHKMLTFLESVHVFALANMLRRPVIVYGSDSITNDKGEAIDRNRMVGIYLPLLVLPESCTKSPIILFYGKNHFVPLVHLDDDASEVHRVKAVPLCNKNLEPLPVKFMNNAECLLHKQLLCKYLQTIELPLSSNSPPGTLR</sequence>
<dbReference type="CDD" id="cd22750">
    <property type="entry name" value="OTU_C64"/>
    <property type="match status" value="1"/>
</dbReference>
<dbReference type="Gene3D" id="3.90.70.80">
    <property type="match status" value="1"/>
</dbReference>
<comment type="catalytic activity">
    <reaction evidence="1">
        <text>Thiol-dependent hydrolysis of ester, thioester, amide, peptide and isopeptide bonds formed by the C-terminal Gly of ubiquitin (a 76-residue protein attached to proteins as an intracellular targeting signal).</text>
        <dbReference type="EC" id="3.4.19.12"/>
    </reaction>
</comment>
<organism evidence="12">
    <name type="scientific">Fredericella sultana</name>
    <dbReference type="NCBI Taxonomy" id="349672"/>
    <lineage>
        <taxon>Eukaryota</taxon>
        <taxon>Metazoa</taxon>
        <taxon>Spiralia</taxon>
        <taxon>Lophotrochozoa</taxon>
        <taxon>Bryozoa</taxon>
        <taxon>Phylactolaemata</taxon>
        <taxon>Fredericellidae</taxon>
        <taxon>Fredericella</taxon>
    </lineage>
</organism>
<name>J9JF58_9BILA</name>
<dbReference type="GO" id="GO:0005634">
    <property type="term" value="C:nucleus"/>
    <property type="evidence" value="ECO:0007669"/>
    <property type="project" value="TreeGrafter"/>
</dbReference>
<dbReference type="AlphaFoldDB" id="J9JF58"/>
<evidence type="ECO:0000256" key="9">
    <source>
        <dbReference type="ARBA" id="ARBA00022807"/>
    </source>
</evidence>
<dbReference type="GO" id="GO:0071947">
    <property type="term" value="P:protein deubiquitination involved in ubiquitin-dependent protein catabolic process"/>
    <property type="evidence" value="ECO:0007669"/>
    <property type="project" value="TreeGrafter"/>
</dbReference>
<accession>J9JF58</accession>
<dbReference type="PANTHER" id="PTHR13367:SF3">
    <property type="entry name" value="TUMOR NECROSIS FACTOR ALPHA-INDUCED PROTEIN 3"/>
    <property type="match status" value="1"/>
</dbReference>